<gene>
    <name evidence="2" type="ORF">ACHAW5_008333</name>
</gene>
<feature type="region of interest" description="Disordered" evidence="1">
    <location>
        <begin position="1"/>
        <end position="76"/>
    </location>
</feature>
<organism evidence="2 3">
    <name type="scientific">Stephanodiscus triporus</name>
    <dbReference type="NCBI Taxonomy" id="2934178"/>
    <lineage>
        <taxon>Eukaryota</taxon>
        <taxon>Sar</taxon>
        <taxon>Stramenopiles</taxon>
        <taxon>Ochrophyta</taxon>
        <taxon>Bacillariophyta</taxon>
        <taxon>Coscinodiscophyceae</taxon>
        <taxon>Thalassiosirophycidae</taxon>
        <taxon>Stephanodiscales</taxon>
        <taxon>Stephanodiscaceae</taxon>
        <taxon>Stephanodiscus</taxon>
    </lineage>
</organism>
<dbReference type="PANTHER" id="PTHR39444">
    <property type="entry name" value="SITE-SPECIFIC DNA-METHYLTRANSFERASE (ADENINE-SPECIFIC)"/>
    <property type="match status" value="1"/>
</dbReference>
<dbReference type="Proteomes" id="UP001530315">
    <property type="component" value="Unassembled WGS sequence"/>
</dbReference>
<proteinExistence type="predicted"/>
<evidence type="ECO:0000256" key="1">
    <source>
        <dbReference type="SAM" id="MobiDB-lite"/>
    </source>
</evidence>
<name>A0ABD3PDF8_9STRA</name>
<dbReference type="EMBL" id="JALLAZ020000895">
    <property type="protein sequence ID" value="KAL3785301.1"/>
    <property type="molecule type" value="Genomic_DNA"/>
</dbReference>
<dbReference type="PANTHER" id="PTHR39444:SF3">
    <property type="entry name" value="SITE-SPECIFIC DNA-METHYLTRANSFERASE (ADENINE-SPECIFIC)"/>
    <property type="match status" value="1"/>
</dbReference>
<keyword evidence="3" id="KW-1185">Reference proteome</keyword>
<sequence>MSKRRSESIGIEGKLAGSSKRSHGESTDGRSHGTHRDSAAGHRDGWGPKTYEERKITEDRAAPSGSAGDQSSRGKHVFDTNVLDHCETPRAAYEHLREFLEVMGQSMKMPTASLRVWDPYYCDGTMKRILTDMGFTNIIHDNEDFYQLIEKKSIPPHEILVTNPPYSEDHIHRLLEFVIGTEIPKRRPVCLLLPNWVSRQPDYEERFANPVAQNQNELFYLGPVEPYAYTFPPFVHQKDRPEHVGASGKTTPYLSSWYLVVPASFSRDSFLEMMDSVARQQKPKAWVVARTVKGLKWKMKKVRQNRKAIEAGKNKK</sequence>
<evidence type="ECO:0000313" key="2">
    <source>
        <dbReference type="EMBL" id="KAL3785301.1"/>
    </source>
</evidence>
<reference evidence="2 3" key="1">
    <citation type="submission" date="2024-10" db="EMBL/GenBank/DDBJ databases">
        <title>Updated reference genomes for cyclostephanoid diatoms.</title>
        <authorList>
            <person name="Roberts W.R."/>
            <person name="Alverson A.J."/>
        </authorList>
    </citation>
    <scope>NUCLEOTIDE SEQUENCE [LARGE SCALE GENOMIC DNA]</scope>
    <source>
        <strain evidence="2 3">AJA276-08</strain>
    </source>
</reference>
<feature type="compositionally biased region" description="Basic and acidic residues" evidence="1">
    <location>
        <begin position="22"/>
        <end position="61"/>
    </location>
</feature>
<dbReference type="AlphaFoldDB" id="A0ABD3PDF8"/>
<evidence type="ECO:0000313" key="3">
    <source>
        <dbReference type="Proteomes" id="UP001530315"/>
    </source>
</evidence>
<comment type="caution">
    <text evidence="2">The sequence shown here is derived from an EMBL/GenBank/DDBJ whole genome shotgun (WGS) entry which is preliminary data.</text>
</comment>
<accession>A0ABD3PDF8</accession>
<protein>
    <submittedName>
        <fullName evidence="2">Uncharacterized protein</fullName>
    </submittedName>
</protein>